<proteinExistence type="predicted"/>
<evidence type="ECO:0000313" key="2">
    <source>
        <dbReference type="EMBL" id="CAM10162.1"/>
    </source>
</evidence>
<dbReference type="KEGG" id="nmc:NMC0881"/>
<feature type="transmembrane region" description="Helical" evidence="1">
    <location>
        <begin position="16"/>
        <end position="38"/>
    </location>
</feature>
<dbReference type="HOGENOM" id="CLU_111104_0_0_4"/>
<keyword evidence="1" id="KW-0812">Transmembrane</keyword>
<accession>A1KTH7</accession>
<dbReference type="InterPro" id="IPR031876">
    <property type="entry name" value="DUF4760"/>
</dbReference>
<reference evidence="2 3" key="1">
    <citation type="journal article" date="2007" name="PLoS Genet.">
        <title>Meningococcal genetic variation mechanisms viewed through comparative analysis of serogroup C strain FAM18.</title>
        <authorList>
            <person name="Bentley S.D."/>
            <person name="Vernikos G.S."/>
            <person name="Snyder L.A.S."/>
            <person name="Churcher C."/>
            <person name="Arrowsmith C."/>
            <person name="Chillingworth T."/>
            <person name="Cronin A."/>
            <person name="Davis P.H."/>
            <person name="Holroyd N.E."/>
            <person name="Jagels K."/>
            <person name="Maddison M."/>
            <person name="Moule S."/>
            <person name="Rabbinowitsch E."/>
            <person name="Sharp S."/>
            <person name="Unwin L."/>
            <person name="Whitehead S."/>
            <person name="Quail M.A."/>
            <person name="Achtman M."/>
            <person name="Barrell B."/>
            <person name="Saunders N.J."/>
            <person name="Parkhill J."/>
        </authorList>
    </citation>
    <scope>NUCLEOTIDE SEQUENCE [LARGE SCALE GENOMIC DNA]</scope>
    <source>
        <strain evidence="3">ATCC 700532 / DSM 15464 / FAM18</strain>
    </source>
</reference>
<evidence type="ECO:0000313" key="3">
    <source>
        <dbReference type="Proteomes" id="UP000002286"/>
    </source>
</evidence>
<protein>
    <submittedName>
        <fullName evidence="2">Membrane protein</fullName>
    </submittedName>
</protein>
<gene>
    <name evidence="2" type="ordered locus">NMC0881</name>
</gene>
<organism evidence="2 3">
    <name type="scientific">Neisseria meningitidis serogroup C / serotype 2a (strain ATCC 700532 / DSM 15464 / FAM18)</name>
    <dbReference type="NCBI Taxonomy" id="272831"/>
    <lineage>
        <taxon>Bacteria</taxon>
        <taxon>Pseudomonadati</taxon>
        <taxon>Pseudomonadota</taxon>
        <taxon>Betaproteobacteria</taxon>
        <taxon>Neisseriales</taxon>
        <taxon>Neisseriaceae</taxon>
        <taxon>Neisseria</taxon>
    </lineage>
</organism>
<keyword evidence="1" id="KW-0472">Membrane</keyword>
<sequence length="216" mass="24969">MRVLMAGKVRKQIKQGGWLSVIALTSLFVSVFTLFYIFRHSVQFNLWGTAEWLMFWQLTVVSVTAVIALGTIFINKKTSKQKATLDVILNDYQDAQFVEADNHISPYIRGTAVDDNNARIDLYEIYQNKGGQWEKERGHLLTVINRHEFYACAINSGVLDEDLFKRLHCTNFIKLWNAVSPLVMKIREEERKDTIFRELEILVALWKANPLKASDL</sequence>
<keyword evidence="1" id="KW-1133">Transmembrane helix</keyword>
<name>A1KTH7_NEIMF</name>
<dbReference type="Proteomes" id="UP000002286">
    <property type="component" value="Chromosome"/>
</dbReference>
<evidence type="ECO:0000256" key="1">
    <source>
        <dbReference type="SAM" id="Phobius"/>
    </source>
</evidence>
<dbReference type="EMBL" id="AM421808">
    <property type="protein sequence ID" value="CAM10162.1"/>
    <property type="molecule type" value="Genomic_DNA"/>
</dbReference>
<feature type="transmembrane region" description="Helical" evidence="1">
    <location>
        <begin position="53"/>
        <end position="74"/>
    </location>
</feature>
<dbReference type="AlphaFoldDB" id="A1KTH7"/>
<dbReference type="Pfam" id="PF15956">
    <property type="entry name" value="DUF4760"/>
    <property type="match status" value="1"/>
</dbReference>